<reference evidence="3 4" key="1">
    <citation type="submission" date="2023-12" db="EMBL/GenBank/DDBJ databases">
        <title>Novel species of the genus Arcicella isolated from rivers.</title>
        <authorList>
            <person name="Lu H."/>
        </authorList>
    </citation>
    <scope>NUCLEOTIDE SEQUENCE [LARGE SCALE GENOMIC DNA]</scope>
    <source>
        <strain evidence="3 4">KCTC 23307</strain>
    </source>
</reference>
<dbReference type="EMBL" id="JAYFUM010000007">
    <property type="protein sequence ID" value="MEA5138844.1"/>
    <property type="molecule type" value="Genomic_DNA"/>
</dbReference>
<evidence type="ECO:0000313" key="3">
    <source>
        <dbReference type="EMBL" id="MEA5138844.1"/>
    </source>
</evidence>
<keyword evidence="1 3" id="KW-0378">Hydrolase</keyword>
<dbReference type="InterPro" id="IPR013785">
    <property type="entry name" value="Aldolase_TIM"/>
</dbReference>
<dbReference type="CDD" id="cd14791">
    <property type="entry name" value="GH36"/>
    <property type="match status" value="1"/>
</dbReference>
<gene>
    <name evidence="3" type="ORF">VB248_06860</name>
</gene>
<dbReference type="GO" id="GO:0016787">
    <property type="term" value="F:hydrolase activity"/>
    <property type="evidence" value="ECO:0007669"/>
    <property type="project" value="UniProtKB-KW"/>
</dbReference>
<protein>
    <submittedName>
        <fullName evidence="3">Glycoside hydrolase family 36 protein</fullName>
    </submittedName>
</protein>
<keyword evidence="4" id="KW-1185">Reference proteome</keyword>
<dbReference type="Proteomes" id="UP001302949">
    <property type="component" value="Unassembled WGS sequence"/>
</dbReference>
<accession>A0ABU5Q7N4</accession>
<evidence type="ECO:0000256" key="2">
    <source>
        <dbReference type="ARBA" id="ARBA00023295"/>
    </source>
</evidence>
<name>A0ABU5Q7N4_9BACT</name>
<dbReference type="SUPFAM" id="SSF51445">
    <property type="entry name" value="(Trans)glycosidases"/>
    <property type="match status" value="1"/>
</dbReference>
<keyword evidence="2" id="KW-0326">Glycosidase</keyword>
<dbReference type="InterPro" id="IPR002252">
    <property type="entry name" value="Glyco_hydro_36"/>
</dbReference>
<dbReference type="InterPro" id="IPR050985">
    <property type="entry name" value="Alpha-glycosidase_related"/>
</dbReference>
<dbReference type="Gene3D" id="3.20.20.70">
    <property type="entry name" value="Aldolase class I"/>
    <property type="match status" value="1"/>
</dbReference>
<dbReference type="Pfam" id="PF02065">
    <property type="entry name" value="Melibiase"/>
    <property type="match status" value="1"/>
</dbReference>
<dbReference type="InterPro" id="IPR017853">
    <property type="entry name" value="GH"/>
</dbReference>
<comment type="caution">
    <text evidence="3">The sequence shown here is derived from an EMBL/GenBank/DDBJ whole genome shotgun (WGS) entry which is preliminary data.</text>
</comment>
<dbReference type="PANTHER" id="PTHR43053">
    <property type="entry name" value="GLYCOSIDASE FAMILY 31"/>
    <property type="match status" value="1"/>
</dbReference>
<evidence type="ECO:0000256" key="1">
    <source>
        <dbReference type="ARBA" id="ARBA00022801"/>
    </source>
</evidence>
<proteinExistence type="predicted"/>
<evidence type="ECO:0000313" key="4">
    <source>
        <dbReference type="Proteomes" id="UP001302949"/>
    </source>
</evidence>
<dbReference type="RefSeq" id="WP_323296007.1">
    <property type="nucleotide sequence ID" value="NZ_JAYFUM010000007.1"/>
</dbReference>
<dbReference type="PANTHER" id="PTHR43053:SF3">
    <property type="entry name" value="ALPHA-GALACTOSIDASE C-RELATED"/>
    <property type="match status" value="1"/>
</dbReference>
<organism evidence="3 4">
    <name type="scientific">Arcicella rigui</name>
    <dbReference type="NCBI Taxonomy" id="797020"/>
    <lineage>
        <taxon>Bacteria</taxon>
        <taxon>Pseudomonadati</taxon>
        <taxon>Bacteroidota</taxon>
        <taxon>Cytophagia</taxon>
        <taxon>Cytophagales</taxon>
        <taxon>Flectobacillaceae</taxon>
        <taxon>Arcicella</taxon>
    </lineage>
</organism>
<sequence>MNFSKYLSSIIKNIFINLIVFSVFILNQANAQHGFAKWTKDELILNNGLVQRVISLPNTSSGKIGTTLYKPVTGDFNYFEKCSPEFQFEINGKVYSGEESWQLVNIQTITDAKQGEGVAVKIISQDQQIELTIKYLLYPHLPVIRKNLLIKNLSEKTVRVESVDVEKFKVPNYYATTYSWICHDYGRRRSIGPYDGNMQDALLTIHNSDWQQGLVIGNEASGIIKHTSAFWQEPSICSGLTHKDARYPFRKYLQEGESFETPQVFTIVYNQQKDPDEVLNTSVADFTRKHLGIRLFELVQKPTFVYNTWEPFNKNINEKLVMELAKSAAEAGMKEFIIDDGWSDNYGDWTIDKKKFPNGLKPVFDYIKSLGMKPGLWVSVGSASTESKVYREHPEWFVLDEKQQPYNLHWEDSTMVTACFSTGWSEYIKKVLMKMALEYGLEYMKLDFTVVTSPYKFGSKNAGCFATNHPSHKDQQASFYVNYEAVWKLFDELHAAKPNLFIDCTFETMGGLQLIDYAMLKHAEGNWLSNFSGPPHENVDLRVRNMAWWRSPAIPATALVIGNPAMQDEGWEMHIKSLAGALPIMLGDPRKLVTKDFNKYRIYADWLQSMENKYQIMAFRQDLAGFDEPKEGLWDGFQRINTDTKSGGIIGVFKHGSLENERKVFVKYLQNDKKYIIKEAISGRIICQMTGKQLATIGFKVRLDEKYSGELFEVIGQK</sequence>